<proteinExistence type="predicted"/>
<feature type="compositionally biased region" description="Basic residues" evidence="1">
    <location>
        <begin position="989"/>
        <end position="1008"/>
    </location>
</feature>
<feature type="region of interest" description="Disordered" evidence="1">
    <location>
        <begin position="456"/>
        <end position="478"/>
    </location>
</feature>
<organism evidence="2 3">
    <name type="scientific">Mycena metata</name>
    <dbReference type="NCBI Taxonomy" id="1033252"/>
    <lineage>
        <taxon>Eukaryota</taxon>
        <taxon>Fungi</taxon>
        <taxon>Dikarya</taxon>
        <taxon>Basidiomycota</taxon>
        <taxon>Agaricomycotina</taxon>
        <taxon>Agaricomycetes</taxon>
        <taxon>Agaricomycetidae</taxon>
        <taxon>Agaricales</taxon>
        <taxon>Marasmiineae</taxon>
        <taxon>Mycenaceae</taxon>
        <taxon>Mycena</taxon>
    </lineage>
</organism>
<dbReference type="Proteomes" id="UP001215598">
    <property type="component" value="Unassembled WGS sequence"/>
</dbReference>
<feature type="compositionally biased region" description="Acidic residues" evidence="1">
    <location>
        <begin position="112"/>
        <end position="121"/>
    </location>
</feature>
<reference evidence="2" key="1">
    <citation type="submission" date="2023-03" db="EMBL/GenBank/DDBJ databases">
        <title>Massive genome expansion in bonnet fungi (Mycena s.s.) driven by repeated elements and novel gene families across ecological guilds.</title>
        <authorList>
            <consortium name="Lawrence Berkeley National Laboratory"/>
            <person name="Harder C.B."/>
            <person name="Miyauchi S."/>
            <person name="Viragh M."/>
            <person name="Kuo A."/>
            <person name="Thoen E."/>
            <person name="Andreopoulos B."/>
            <person name="Lu D."/>
            <person name="Skrede I."/>
            <person name="Drula E."/>
            <person name="Henrissat B."/>
            <person name="Morin E."/>
            <person name="Kohler A."/>
            <person name="Barry K."/>
            <person name="LaButti K."/>
            <person name="Morin E."/>
            <person name="Salamov A."/>
            <person name="Lipzen A."/>
            <person name="Mereny Z."/>
            <person name="Hegedus B."/>
            <person name="Baldrian P."/>
            <person name="Stursova M."/>
            <person name="Weitz H."/>
            <person name="Taylor A."/>
            <person name="Grigoriev I.V."/>
            <person name="Nagy L.G."/>
            <person name="Martin F."/>
            <person name="Kauserud H."/>
        </authorList>
    </citation>
    <scope>NUCLEOTIDE SEQUENCE</scope>
    <source>
        <strain evidence="2">CBHHK182m</strain>
    </source>
</reference>
<gene>
    <name evidence="2" type="ORF">B0H16DRAFT_1834148</name>
</gene>
<evidence type="ECO:0000256" key="1">
    <source>
        <dbReference type="SAM" id="MobiDB-lite"/>
    </source>
</evidence>
<dbReference type="EMBL" id="JARKIB010000054">
    <property type="protein sequence ID" value="KAJ7753858.1"/>
    <property type="molecule type" value="Genomic_DNA"/>
</dbReference>
<protein>
    <submittedName>
        <fullName evidence="2">Uncharacterized protein</fullName>
    </submittedName>
</protein>
<dbReference type="AlphaFoldDB" id="A0AAD7NBI2"/>
<keyword evidence="3" id="KW-1185">Reference proteome</keyword>
<feature type="region of interest" description="Disordered" evidence="1">
    <location>
        <begin position="406"/>
        <end position="428"/>
    </location>
</feature>
<evidence type="ECO:0000313" key="3">
    <source>
        <dbReference type="Proteomes" id="UP001215598"/>
    </source>
</evidence>
<feature type="region of interest" description="Disordered" evidence="1">
    <location>
        <begin position="1"/>
        <end position="54"/>
    </location>
</feature>
<sequence length="1028" mass="106390">MVRQVPKGAGTVPIGNGLAPAVPEQSRGHPKHAYSSFADADDEDAFAPPPAQLAALPSWSAHANANANANEDEEGEDLYTAYLRASLDPASASALPLYRPNTTNTSTNTTEGDADADEQEERDTLPLGRGQPALRRAAWALVPVLLATTTSNSTATAVTSSSTPGTSTTTTQQPGSNNNNNALPPALLLTLARALLPAAWAEPDVQTRGALWGAVLRRYDAFPPFSPFPLPSKNDEPKLTRTTANPSAWLLAPPAPPHGAYAAFRVFLARGCAPLGNISTGSGISGAGGGNGGSPEGVYGAVVVLVAGVPWEILTPLHTLFDASWGALGGAPSTSTSTTQIPAQTQVGYTAALALTTALPAARARACAAFVGAVLECAVFVVRRGRARSLSSSLYSSLSTMASTAPALEGQSKATEEAEGTGEAEGGVEGEAGAQLFAQEVARVWVALGGGVPVAHDGGGGAKDKEGTGGTGGMQGMEEKKEVKPLLRVNVRRAAGLVRGALGAAGGVGGDLLAAGLTTLGACLRAGGPPALVCAVLEALVGVEDAADTTGSAQEPESPTAKLPPALVSARIRAAELALRTEVLRDAVEREGAALLVRALTAFGGGDGVWDGEVGEALDALLAARAYSLLLTAPPLLLSYLAHRTVQRQVLFRTLLQEVARHPEAAVDALRVLVGGDARAAVAGLTAVDSDTPSASGPLDALFAAAPPPPSLLAEVLQCGELFLSPAAWHAALAVLAGRADALSGEDARALMPAVWVFGYLVPYSVSAEEREGEEVVGVARNIWLQWRDDAEGEREKVVGEVKRRLGVLVCSTDVCVSPENILDALAEGTLGPVDVIAEVFPARAELDAMLDGLPADPAAASLAVLYPHLPPASAIRKLKPASVYDNLVPTHVIFAALPLLTHFHQRLSKLQKISTVVYKPPGMQTMYLQAKGNKKGSKKGRKKGAPSGGFTVALFLALFALYLSSTKFISSLLDPFYSTELKREKKPGGKPKKWEKGRKKGVKKGGKRATVNDPNVALTFELYADLH</sequence>
<feature type="compositionally biased region" description="Low complexity" evidence="1">
    <location>
        <begin position="93"/>
        <end position="110"/>
    </location>
</feature>
<feature type="compositionally biased region" description="Acidic residues" evidence="1">
    <location>
        <begin position="417"/>
        <end position="428"/>
    </location>
</feature>
<feature type="region of interest" description="Disordered" evidence="1">
    <location>
        <begin position="984"/>
        <end position="1011"/>
    </location>
</feature>
<evidence type="ECO:0000313" key="2">
    <source>
        <dbReference type="EMBL" id="KAJ7753858.1"/>
    </source>
</evidence>
<accession>A0AAD7NBI2</accession>
<comment type="caution">
    <text evidence="2">The sequence shown here is derived from an EMBL/GenBank/DDBJ whole genome shotgun (WGS) entry which is preliminary data.</text>
</comment>
<feature type="region of interest" description="Disordered" evidence="1">
    <location>
        <begin position="151"/>
        <end position="182"/>
    </location>
</feature>
<feature type="region of interest" description="Disordered" evidence="1">
    <location>
        <begin position="93"/>
        <end position="130"/>
    </location>
</feature>
<name>A0AAD7NBI2_9AGAR</name>